<comment type="caution">
    <text evidence="1">The sequence shown here is derived from an EMBL/GenBank/DDBJ whole genome shotgun (WGS) entry which is preliminary data.</text>
</comment>
<gene>
    <name evidence="1" type="ORF">KDAU_56220</name>
</gene>
<proteinExistence type="predicted"/>
<organism evidence="1 2">
    <name type="scientific">Dictyobacter aurantiacus</name>
    <dbReference type="NCBI Taxonomy" id="1936993"/>
    <lineage>
        <taxon>Bacteria</taxon>
        <taxon>Bacillati</taxon>
        <taxon>Chloroflexota</taxon>
        <taxon>Ktedonobacteria</taxon>
        <taxon>Ktedonobacterales</taxon>
        <taxon>Dictyobacteraceae</taxon>
        <taxon>Dictyobacter</taxon>
    </lineage>
</organism>
<dbReference type="RefSeq" id="WP_235845888.1">
    <property type="nucleotide sequence ID" value="NZ_BIFQ01000002.1"/>
</dbReference>
<sequence length="122" mass="14083">MLQIGATMSKVVTLFRPVGEEELALIQQSGMNAFPPRLYWQPIFYPVLNEEYATQIARDWNARDGHSGYVTRFQVAKAFLDRYEVHRVGGALHLEYWIPAEDLDEFNHQIIGSIEVISEFHS</sequence>
<evidence type="ECO:0008006" key="3">
    <source>
        <dbReference type="Google" id="ProtNLM"/>
    </source>
</evidence>
<evidence type="ECO:0000313" key="1">
    <source>
        <dbReference type="EMBL" id="GCE08293.1"/>
    </source>
</evidence>
<dbReference type="AlphaFoldDB" id="A0A401ZN75"/>
<accession>A0A401ZN75</accession>
<keyword evidence="2" id="KW-1185">Reference proteome</keyword>
<evidence type="ECO:0000313" key="2">
    <source>
        <dbReference type="Proteomes" id="UP000287224"/>
    </source>
</evidence>
<dbReference type="Proteomes" id="UP000287224">
    <property type="component" value="Unassembled WGS sequence"/>
</dbReference>
<reference evidence="2" key="1">
    <citation type="submission" date="2018-12" db="EMBL/GenBank/DDBJ databases">
        <title>Tengunoibacter tsumagoiensis gen. nov., sp. nov., Dictyobacter kobayashii sp. nov., D. alpinus sp. nov., and D. joshuensis sp. nov. and description of Dictyobacteraceae fam. nov. within the order Ktedonobacterales isolated from Tengu-no-mugimeshi.</title>
        <authorList>
            <person name="Wang C.M."/>
            <person name="Zheng Y."/>
            <person name="Sakai Y."/>
            <person name="Toyoda A."/>
            <person name="Minakuchi Y."/>
            <person name="Abe K."/>
            <person name="Yokota A."/>
            <person name="Yabe S."/>
        </authorList>
    </citation>
    <scope>NUCLEOTIDE SEQUENCE [LARGE SCALE GENOMIC DNA]</scope>
    <source>
        <strain evidence="2">S-27</strain>
    </source>
</reference>
<dbReference type="EMBL" id="BIFQ01000002">
    <property type="protein sequence ID" value="GCE08293.1"/>
    <property type="molecule type" value="Genomic_DNA"/>
</dbReference>
<name>A0A401ZN75_9CHLR</name>
<protein>
    <recommendedName>
        <fullName evidence="3">ADP-ribosylation/crystallin J1</fullName>
    </recommendedName>
</protein>